<dbReference type="InterPro" id="IPR017441">
    <property type="entry name" value="Protein_kinase_ATP_BS"/>
</dbReference>
<keyword evidence="12" id="KW-0723">Serine/threonine-protein kinase</keyword>
<proteinExistence type="inferred from homology"/>
<evidence type="ECO:0000256" key="8">
    <source>
        <dbReference type="ARBA" id="ARBA00022842"/>
    </source>
</evidence>
<keyword evidence="2" id="KW-0217">Developmental protein</keyword>
<feature type="region of interest" description="Disordered" evidence="13">
    <location>
        <begin position="1"/>
        <end position="32"/>
    </location>
</feature>
<evidence type="ECO:0000256" key="4">
    <source>
        <dbReference type="ARBA" id="ARBA00022723"/>
    </source>
</evidence>
<evidence type="ECO:0000256" key="9">
    <source>
        <dbReference type="ARBA" id="ARBA00022843"/>
    </source>
</evidence>
<dbReference type="GO" id="GO:0007283">
    <property type="term" value="P:spermatogenesis"/>
    <property type="evidence" value="ECO:0007669"/>
    <property type="project" value="UniProtKB-KW"/>
</dbReference>
<keyword evidence="3" id="KW-0597">Phosphoprotein</keyword>
<dbReference type="Gene3D" id="1.10.510.10">
    <property type="entry name" value="Transferase(Phosphotransferase) domain 1"/>
    <property type="match status" value="1"/>
</dbReference>
<dbReference type="GO" id="GO:0000287">
    <property type="term" value="F:magnesium ion binding"/>
    <property type="evidence" value="ECO:0007669"/>
    <property type="project" value="UniProtKB-ARBA"/>
</dbReference>
<dbReference type="InterPro" id="IPR000719">
    <property type="entry name" value="Prot_kinase_dom"/>
</dbReference>
<feature type="region of interest" description="Disordered" evidence="13">
    <location>
        <begin position="244"/>
        <end position="315"/>
    </location>
</feature>
<evidence type="ECO:0000256" key="11">
    <source>
        <dbReference type="PROSITE-ProRule" id="PRU10141"/>
    </source>
</evidence>
<keyword evidence="6" id="KW-0221">Differentiation</keyword>
<keyword evidence="9" id="KW-0832">Ubl conjugation</keyword>
<evidence type="ECO:0000256" key="13">
    <source>
        <dbReference type="SAM" id="MobiDB-lite"/>
    </source>
</evidence>
<evidence type="ECO:0000256" key="5">
    <source>
        <dbReference type="ARBA" id="ARBA00022741"/>
    </source>
</evidence>
<dbReference type="GO" id="GO:0050321">
    <property type="term" value="F:tau-protein kinase activity"/>
    <property type="evidence" value="ECO:0007669"/>
    <property type="project" value="TreeGrafter"/>
</dbReference>
<dbReference type="Pfam" id="PF00069">
    <property type="entry name" value="Pkinase"/>
    <property type="match status" value="1"/>
</dbReference>
<evidence type="ECO:0000256" key="7">
    <source>
        <dbReference type="ARBA" id="ARBA00022840"/>
    </source>
</evidence>
<protein>
    <recommendedName>
        <fullName evidence="14">Protein kinase domain-containing protein</fullName>
    </recommendedName>
</protein>
<evidence type="ECO:0000256" key="6">
    <source>
        <dbReference type="ARBA" id="ARBA00022782"/>
    </source>
</evidence>
<keyword evidence="12" id="KW-0808">Transferase</keyword>
<evidence type="ECO:0000256" key="2">
    <source>
        <dbReference type="ARBA" id="ARBA00022473"/>
    </source>
</evidence>
<dbReference type="EMBL" id="OD014448">
    <property type="protein sequence ID" value="CAD7417664.1"/>
    <property type="molecule type" value="Genomic_DNA"/>
</dbReference>
<dbReference type="PROSITE" id="PS00108">
    <property type="entry name" value="PROTEIN_KINASE_ST"/>
    <property type="match status" value="1"/>
</dbReference>
<feature type="compositionally biased region" description="Polar residues" evidence="13">
    <location>
        <begin position="244"/>
        <end position="272"/>
    </location>
</feature>
<keyword evidence="12" id="KW-0418">Kinase</keyword>
<accession>A0A7R9HDR6</accession>
<evidence type="ECO:0000313" key="15">
    <source>
        <dbReference type="EMBL" id="CAD7417664.1"/>
    </source>
</evidence>
<evidence type="ECO:0000256" key="12">
    <source>
        <dbReference type="RuleBase" id="RU000304"/>
    </source>
</evidence>
<dbReference type="PANTHER" id="PTHR24346">
    <property type="entry name" value="MAP/MICROTUBULE AFFINITY-REGULATING KINASE"/>
    <property type="match status" value="1"/>
</dbReference>
<gene>
    <name evidence="15" type="ORF">TPSB3V08_LOCUS11944</name>
</gene>
<reference evidence="15" key="1">
    <citation type="submission" date="2020-11" db="EMBL/GenBank/DDBJ databases">
        <authorList>
            <person name="Tran Van P."/>
        </authorList>
    </citation>
    <scope>NUCLEOTIDE SEQUENCE</scope>
</reference>
<dbReference type="InterPro" id="IPR011009">
    <property type="entry name" value="Kinase-like_dom_sf"/>
</dbReference>
<feature type="compositionally biased region" description="Polar residues" evidence="13">
    <location>
        <begin position="1"/>
        <end position="13"/>
    </location>
</feature>
<keyword evidence="5 11" id="KW-0547">Nucleotide-binding</keyword>
<dbReference type="AlphaFoldDB" id="A0A7R9HDR6"/>
<dbReference type="GO" id="GO:0005737">
    <property type="term" value="C:cytoplasm"/>
    <property type="evidence" value="ECO:0007669"/>
    <property type="project" value="TreeGrafter"/>
</dbReference>
<dbReference type="GO" id="GO:0030154">
    <property type="term" value="P:cell differentiation"/>
    <property type="evidence" value="ECO:0007669"/>
    <property type="project" value="UniProtKB-KW"/>
</dbReference>
<evidence type="ECO:0000256" key="3">
    <source>
        <dbReference type="ARBA" id="ARBA00022553"/>
    </source>
</evidence>
<dbReference type="InterPro" id="IPR008271">
    <property type="entry name" value="Ser/Thr_kinase_AS"/>
</dbReference>
<evidence type="ECO:0000259" key="14">
    <source>
        <dbReference type="PROSITE" id="PS50011"/>
    </source>
</evidence>
<dbReference type="SMART" id="SM00220">
    <property type="entry name" value="S_TKc"/>
    <property type="match status" value="1"/>
</dbReference>
<dbReference type="GO" id="GO:0005524">
    <property type="term" value="F:ATP binding"/>
    <property type="evidence" value="ECO:0007669"/>
    <property type="project" value="UniProtKB-UniRule"/>
</dbReference>
<feature type="binding site" evidence="11">
    <location>
        <position position="62"/>
    </location>
    <ligand>
        <name>ATP</name>
        <dbReference type="ChEBI" id="CHEBI:30616"/>
    </ligand>
</feature>
<dbReference type="SUPFAM" id="SSF56112">
    <property type="entry name" value="Protein kinase-like (PK-like)"/>
    <property type="match status" value="1"/>
</dbReference>
<dbReference type="PROSITE" id="PS50011">
    <property type="entry name" value="PROTEIN_KINASE_DOM"/>
    <property type="match status" value="1"/>
</dbReference>
<dbReference type="GO" id="GO:0000226">
    <property type="term" value="P:microtubule cytoskeleton organization"/>
    <property type="evidence" value="ECO:0007669"/>
    <property type="project" value="TreeGrafter"/>
</dbReference>
<comment type="cofactor">
    <cofactor evidence="1">
        <name>Mg(2+)</name>
        <dbReference type="ChEBI" id="CHEBI:18420"/>
    </cofactor>
</comment>
<evidence type="ECO:0000256" key="10">
    <source>
        <dbReference type="ARBA" id="ARBA00022871"/>
    </source>
</evidence>
<keyword evidence="8" id="KW-0460">Magnesium</keyword>
<keyword evidence="7 11" id="KW-0067">ATP-binding</keyword>
<name>A0A7R9HDR6_TIMPO</name>
<keyword evidence="10" id="KW-0744">Spermatogenesis</keyword>
<dbReference type="GO" id="GO:0035556">
    <property type="term" value="P:intracellular signal transduction"/>
    <property type="evidence" value="ECO:0007669"/>
    <property type="project" value="TreeGrafter"/>
</dbReference>
<keyword evidence="4" id="KW-0479">Metal-binding</keyword>
<feature type="domain" description="Protein kinase" evidence="14">
    <location>
        <begin position="1"/>
        <end position="276"/>
    </location>
</feature>
<dbReference type="PROSITE" id="PS00107">
    <property type="entry name" value="PROTEIN_KINASE_ATP"/>
    <property type="match status" value="1"/>
</dbReference>
<evidence type="ECO:0000256" key="1">
    <source>
        <dbReference type="ARBA" id="ARBA00001946"/>
    </source>
</evidence>
<comment type="similarity">
    <text evidence="12">Belongs to the protein kinase superfamily.</text>
</comment>
<dbReference type="PANTHER" id="PTHR24346:SF102">
    <property type="entry name" value="TESTIS-SPECIFIC SERINE_THREONINE-PROTEIN KINASE 1"/>
    <property type="match status" value="1"/>
</dbReference>
<sequence>MNSNKNDAATTPDTQEEGPVPGRRPSVLENHGYTLGRTVGSGSYATVKVARSDSHECDVAVKIVSKFQAPADVLKNFAENGSLLDIIRRDTYIDEVRASRWFQQLVDGVEYCHERGVVHRDIKCDNLLMDIDYNIKLSDFGFARGHMKQKIGVSPLSDTFCGSYAYASPEILRQVPYQPQLADIWSMGVVLYAIQVQAKVQFPKEPRVSSACKALIRSILAPARSRLKMTAIRNDVWFTLNSDVTRSPSSEDSLDSVATSSRNDSLEQTSAIQPLLTKEVLKAAASKPRPDGGNTTDEEQPIRSVKPPSHTSFKY</sequence>
<organism evidence="15">
    <name type="scientific">Timema poppense</name>
    <name type="common">Walking stick</name>
    <dbReference type="NCBI Taxonomy" id="170557"/>
    <lineage>
        <taxon>Eukaryota</taxon>
        <taxon>Metazoa</taxon>
        <taxon>Ecdysozoa</taxon>
        <taxon>Arthropoda</taxon>
        <taxon>Hexapoda</taxon>
        <taxon>Insecta</taxon>
        <taxon>Pterygota</taxon>
        <taxon>Neoptera</taxon>
        <taxon>Polyneoptera</taxon>
        <taxon>Phasmatodea</taxon>
        <taxon>Timematodea</taxon>
        <taxon>Timematoidea</taxon>
        <taxon>Timematidae</taxon>
        <taxon>Timema</taxon>
    </lineage>
</organism>